<dbReference type="VEuPathDB" id="FungiDB:F9C07_2265013"/>
<organism evidence="1">
    <name type="scientific">Aspergillus flavus</name>
    <dbReference type="NCBI Taxonomy" id="5059"/>
    <lineage>
        <taxon>Eukaryota</taxon>
        <taxon>Fungi</taxon>
        <taxon>Dikarya</taxon>
        <taxon>Ascomycota</taxon>
        <taxon>Pezizomycotina</taxon>
        <taxon>Eurotiomycetes</taxon>
        <taxon>Eurotiomycetidae</taxon>
        <taxon>Eurotiales</taxon>
        <taxon>Aspergillaceae</taxon>
        <taxon>Aspergillus</taxon>
        <taxon>Aspergillus subgen. Circumdati</taxon>
    </lineage>
</organism>
<dbReference type="EMBL" id="ML734651">
    <property type="protein sequence ID" value="KAB8243000.1"/>
    <property type="molecule type" value="Genomic_DNA"/>
</dbReference>
<gene>
    <name evidence="1" type="ORF">BDV35DRAFT_383553</name>
</gene>
<evidence type="ECO:0000313" key="1">
    <source>
        <dbReference type="EMBL" id="KAB8243000.1"/>
    </source>
</evidence>
<reference evidence="1" key="1">
    <citation type="submission" date="2019-04" db="EMBL/GenBank/DDBJ databases">
        <title>Friends and foes A comparative genomics study of 23 Aspergillus species from section Flavi.</title>
        <authorList>
            <consortium name="DOE Joint Genome Institute"/>
            <person name="Kjaerbolling I."/>
            <person name="Vesth T."/>
            <person name="Frisvad J.C."/>
            <person name="Nybo J.L."/>
            <person name="Theobald S."/>
            <person name="Kildgaard S."/>
            <person name="Isbrandt T."/>
            <person name="Kuo A."/>
            <person name="Sato A."/>
            <person name="Lyhne E.K."/>
            <person name="Kogle M.E."/>
            <person name="Wiebenga A."/>
            <person name="Kun R.S."/>
            <person name="Lubbers R.J."/>
            <person name="Makela M.R."/>
            <person name="Barry K."/>
            <person name="Chovatia M."/>
            <person name="Clum A."/>
            <person name="Daum C."/>
            <person name="Haridas S."/>
            <person name="He G."/>
            <person name="LaButti K."/>
            <person name="Lipzen A."/>
            <person name="Mondo S."/>
            <person name="Riley R."/>
            <person name="Salamov A."/>
            <person name="Simmons B.A."/>
            <person name="Magnuson J.K."/>
            <person name="Henrissat B."/>
            <person name="Mortensen U.H."/>
            <person name="Larsen T.O."/>
            <person name="Devries R.P."/>
            <person name="Grigoriev I.V."/>
            <person name="Machida M."/>
            <person name="Baker S.E."/>
            <person name="Andersen M.R."/>
        </authorList>
    </citation>
    <scope>NUCLEOTIDE SEQUENCE [LARGE SCALE GENOMIC DNA]</scope>
    <source>
        <strain evidence="1">CBS 121.62</strain>
    </source>
</reference>
<evidence type="ECO:0008006" key="2">
    <source>
        <dbReference type="Google" id="ProtNLM"/>
    </source>
</evidence>
<dbReference type="AlphaFoldDB" id="A0A5N6GPK9"/>
<name>A0A5N6GPK9_ASPFL</name>
<dbReference type="VEuPathDB" id="FungiDB:AFLA_013058"/>
<proteinExistence type="predicted"/>
<accession>A0A5N6GPK9</accession>
<sequence length="738" mass="82049">MAGLFKGIHGVVQDKTGVAAGDVQEAVTAVGEIPKGILDIIANDKKEPQLILHVYSYSRESRLIKEKCCLPFKNVKDEEMQLTDIRKLLIGENILEPRLVWSSFCNQRGAVVQDITNFKAYLQILNEKETSEDNADTYRVYLLSEKIINQDVINKAILDRGAKVTTDKKLAELPTASQPEPIQAPTSFSHNIFVNPTTTFSIVHPADMSEKQWSVVIRNNSLLNPYRVVDLGSKGGKFVERSIHSAFVLKPRAFQDYQISASGAKTSVSAQQLLRIPFFRIEDDSYVEQFEETKSVSRAVAASSMSQFDASLAIEGGAFGFSASASASYGDTSSSSDSSSSNEENKVMNITYNFPRVTIDFDHQSLDLSNQCKADLKAVSTAADIESFKNKYGRLFAMRVQLGGRLHAAEESTARTSAEKAEHAKSQRAAAALSFKSPYVQASANHALIICPVTSPPAWAYTVGSFYNWRVVKQSSVLAIEDVISSIPGYQDTKQIFADILDKNSKKEAPGKTEQKPGTIGFQLRSKMVDKYVTIGQQATKDEVAKHISELTAGKPTTKKRLHFISRLSASITDAAQLQFENKKDSTPQKFYRLRQVLAPIYFYVGSRRIGLADCIGSQLKYNYPYKIYGKDGNEDKLWLFSNQTMPGFMSTAFVWAAKEKGATSFRFLLPSNLDNSPSRDIEDGEEASVQLFDKHDHEINLATRFDRRGDKVGTVVDLDDFAKLANELDTTWEVHYL</sequence>
<dbReference type="Proteomes" id="UP000325434">
    <property type="component" value="Unassembled WGS sequence"/>
</dbReference>
<protein>
    <recommendedName>
        <fullName evidence="2">MACPF domain-containing protein</fullName>
    </recommendedName>
</protein>